<name>A0A5J9STZ7_9POAL</name>
<evidence type="ECO:0000313" key="2">
    <source>
        <dbReference type="Proteomes" id="UP000324897"/>
    </source>
</evidence>
<organism evidence="1 2">
    <name type="scientific">Eragrostis curvula</name>
    <name type="common">weeping love grass</name>
    <dbReference type="NCBI Taxonomy" id="38414"/>
    <lineage>
        <taxon>Eukaryota</taxon>
        <taxon>Viridiplantae</taxon>
        <taxon>Streptophyta</taxon>
        <taxon>Embryophyta</taxon>
        <taxon>Tracheophyta</taxon>
        <taxon>Spermatophyta</taxon>
        <taxon>Magnoliopsida</taxon>
        <taxon>Liliopsida</taxon>
        <taxon>Poales</taxon>
        <taxon>Poaceae</taxon>
        <taxon>PACMAD clade</taxon>
        <taxon>Chloridoideae</taxon>
        <taxon>Eragrostideae</taxon>
        <taxon>Eragrostidinae</taxon>
        <taxon>Eragrostis</taxon>
    </lineage>
</organism>
<feature type="non-terminal residue" evidence="1">
    <location>
        <position position="1"/>
    </location>
</feature>
<evidence type="ECO:0000313" key="1">
    <source>
        <dbReference type="EMBL" id="TVU02456.1"/>
    </source>
</evidence>
<proteinExistence type="predicted"/>
<dbReference type="Proteomes" id="UP000324897">
    <property type="component" value="Unassembled WGS sequence"/>
</dbReference>
<keyword evidence="2" id="KW-1185">Reference proteome</keyword>
<reference evidence="1 2" key="1">
    <citation type="journal article" date="2019" name="Sci. Rep.">
        <title>A high-quality genome of Eragrostis curvula grass provides insights into Poaceae evolution and supports new strategies to enhance forage quality.</title>
        <authorList>
            <person name="Carballo J."/>
            <person name="Santos B.A.C.M."/>
            <person name="Zappacosta D."/>
            <person name="Garbus I."/>
            <person name="Selva J.P."/>
            <person name="Gallo C.A."/>
            <person name="Diaz A."/>
            <person name="Albertini E."/>
            <person name="Caccamo M."/>
            <person name="Echenique V."/>
        </authorList>
    </citation>
    <scope>NUCLEOTIDE SEQUENCE [LARGE SCALE GENOMIC DNA]</scope>
    <source>
        <strain evidence="2">cv. Victoria</strain>
        <tissue evidence="1">Leaf</tissue>
    </source>
</reference>
<dbReference type="OrthoDB" id="849385at2759"/>
<dbReference type="AlphaFoldDB" id="A0A5J9STZ7"/>
<accession>A0A5J9STZ7</accession>
<gene>
    <name evidence="1" type="ORF">EJB05_52044</name>
</gene>
<protein>
    <submittedName>
        <fullName evidence="1">Uncharacterized protein</fullName>
    </submittedName>
</protein>
<dbReference type="EMBL" id="RWGY01000322">
    <property type="protein sequence ID" value="TVU02456.1"/>
    <property type="molecule type" value="Genomic_DNA"/>
</dbReference>
<dbReference type="Gramene" id="TVU02456">
    <property type="protein sequence ID" value="TVU02456"/>
    <property type="gene ID" value="EJB05_52044"/>
</dbReference>
<sequence length="108" mass="11766">MEAVESIVQELAATVQEPPSRYLIPEHERLGGKQLVGAERPEPVPAGIELRGGSRQAWFVRESRESKPWTTGRGAGDVDLFLGVWSGGIRSIVSCASARLTKPLVTER</sequence>
<comment type="caution">
    <text evidence="1">The sequence shown here is derived from an EMBL/GenBank/DDBJ whole genome shotgun (WGS) entry which is preliminary data.</text>
</comment>